<dbReference type="AlphaFoldDB" id="A0A371J6X6"/>
<evidence type="ECO:0000313" key="5">
    <source>
        <dbReference type="Proteomes" id="UP000215694"/>
    </source>
</evidence>
<dbReference type="InterPro" id="IPR050109">
    <property type="entry name" value="HTH-type_TetR-like_transc_reg"/>
</dbReference>
<organism evidence="4 5">
    <name type="scientific">Romboutsia weinsteinii</name>
    <dbReference type="NCBI Taxonomy" id="2020949"/>
    <lineage>
        <taxon>Bacteria</taxon>
        <taxon>Bacillati</taxon>
        <taxon>Bacillota</taxon>
        <taxon>Clostridia</taxon>
        <taxon>Peptostreptococcales</taxon>
        <taxon>Peptostreptococcaceae</taxon>
        <taxon>Romboutsia</taxon>
    </lineage>
</organism>
<dbReference type="PROSITE" id="PS50977">
    <property type="entry name" value="HTH_TETR_2"/>
    <property type="match status" value="1"/>
</dbReference>
<feature type="domain" description="HTH tetR-type" evidence="3">
    <location>
        <begin position="29"/>
        <end position="89"/>
    </location>
</feature>
<proteinExistence type="predicted"/>
<dbReference type="InterPro" id="IPR036271">
    <property type="entry name" value="Tet_transcr_reg_TetR-rel_C_sf"/>
</dbReference>
<dbReference type="Pfam" id="PF00440">
    <property type="entry name" value="TetR_N"/>
    <property type="match status" value="1"/>
</dbReference>
<keyword evidence="5" id="KW-1185">Reference proteome</keyword>
<feature type="DNA-binding region" description="H-T-H motif" evidence="2">
    <location>
        <begin position="52"/>
        <end position="71"/>
    </location>
</feature>
<reference evidence="4 5" key="1">
    <citation type="journal article" date="2017" name="Genome Announc.">
        <title>Draft Genome Sequence of Romboutsia weinsteinii sp. nov. Strain CCRI-19649(T) Isolated from Surface Water.</title>
        <authorList>
            <person name="Maheux A.F."/>
            <person name="Boudreau D.K."/>
            <person name="Berube E."/>
            <person name="Boissinot M."/>
            <person name="Cantin P."/>
            <person name="Raymond F."/>
            <person name="Corbeil J."/>
            <person name="Omar R.F."/>
            <person name="Bergeron M.G."/>
        </authorList>
    </citation>
    <scope>NUCLEOTIDE SEQUENCE [LARGE SCALE GENOMIC DNA]</scope>
    <source>
        <strain evidence="4 5">CCRI-19649</strain>
    </source>
</reference>
<dbReference type="SUPFAM" id="SSF46689">
    <property type="entry name" value="Homeodomain-like"/>
    <property type="match status" value="1"/>
</dbReference>
<dbReference type="GO" id="GO:0003677">
    <property type="term" value="F:DNA binding"/>
    <property type="evidence" value="ECO:0007669"/>
    <property type="project" value="UniProtKB-UniRule"/>
</dbReference>
<dbReference type="Proteomes" id="UP000215694">
    <property type="component" value="Unassembled WGS sequence"/>
</dbReference>
<dbReference type="SUPFAM" id="SSF48498">
    <property type="entry name" value="Tetracyclin repressor-like, C-terminal domain"/>
    <property type="match status" value="1"/>
</dbReference>
<dbReference type="PRINTS" id="PR00455">
    <property type="entry name" value="HTHTETR"/>
</dbReference>
<protein>
    <submittedName>
        <fullName evidence="4">TetR/AcrR family transcriptional regulator</fullName>
    </submittedName>
</protein>
<dbReference type="PANTHER" id="PTHR30328">
    <property type="entry name" value="TRANSCRIPTIONAL REPRESSOR"/>
    <property type="match status" value="1"/>
</dbReference>
<dbReference type="InterPro" id="IPR001647">
    <property type="entry name" value="HTH_TetR"/>
</dbReference>
<name>A0A371J6X6_9FIRM</name>
<accession>A0A371J6X6</accession>
<keyword evidence="1 2" id="KW-0238">DNA-binding</keyword>
<gene>
    <name evidence="4" type="ORF">CHL78_004870</name>
</gene>
<evidence type="ECO:0000256" key="2">
    <source>
        <dbReference type="PROSITE-ProRule" id="PRU00335"/>
    </source>
</evidence>
<dbReference type="GO" id="GO:0006355">
    <property type="term" value="P:regulation of DNA-templated transcription"/>
    <property type="evidence" value="ECO:0007669"/>
    <property type="project" value="UniProtKB-ARBA"/>
</dbReference>
<dbReference type="InterPro" id="IPR009057">
    <property type="entry name" value="Homeodomain-like_sf"/>
</dbReference>
<evidence type="ECO:0000313" key="4">
    <source>
        <dbReference type="EMBL" id="RDY28522.1"/>
    </source>
</evidence>
<evidence type="ECO:0000256" key="1">
    <source>
        <dbReference type="ARBA" id="ARBA00023125"/>
    </source>
</evidence>
<comment type="caution">
    <text evidence="4">The sequence shown here is derived from an EMBL/GenBank/DDBJ whole genome shotgun (WGS) entry which is preliminary data.</text>
</comment>
<dbReference type="PANTHER" id="PTHR30328:SF54">
    <property type="entry name" value="HTH-TYPE TRANSCRIPTIONAL REPRESSOR SCO4008"/>
    <property type="match status" value="1"/>
</dbReference>
<dbReference type="Gene3D" id="1.10.357.10">
    <property type="entry name" value="Tetracycline Repressor, domain 2"/>
    <property type="match status" value="1"/>
</dbReference>
<dbReference type="EMBL" id="NOJY02000006">
    <property type="protein sequence ID" value="RDY28522.1"/>
    <property type="molecule type" value="Genomic_DNA"/>
</dbReference>
<evidence type="ECO:0000259" key="3">
    <source>
        <dbReference type="PROSITE" id="PS50977"/>
    </source>
</evidence>
<sequence length="222" mass="26282">MWSMNDTIYNYRPHGQSRRISMKEKESSIDAKKKILNIALEEFAHNGYQATSTNVICKKAEVSKGLLYHYYGSKENMYLAVARHVIYNFKENIKIHIQDSNKKGIDYISEYFNSKFEFFGENPLYSKIIVNLVLNNTIEDARKIANEFEDYNNTLLYEVIKSIDFNPKFDREKAFELILMIGSKLEEKHMKDIECKDKDIVIEEFRRDHKIMLEMVFEGIDK</sequence>